<keyword evidence="1" id="KW-0677">Repeat</keyword>
<dbReference type="Gene3D" id="3.40.50.300">
    <property type="entry name" value="P-loop containing nucleotide triphosphate hydrolases"/>
    <property type="match status" value="1"/>
</dbReference>
<dbReference type="InterPro" id="IPR056125">
    <property type="entry name" value="DUF7708"/>
</dbReference>
<feature type="domain" description="Nephrocystin 3-like N-terminal" evidence="4">
    <location>
        <begin position="257"/>
        <end position="414"/>
    </location>
</feature>
<dbReference type="EMBL" id="JOMC01000018">
    <property type="protein sequence ID" value="KIA75967.1"/>
    <property type="molecule type" value="Genomic_DNA"/>
</dbReference>
<dbReference type="Pfam" id="PF24809">
    <property type="entry name" value="DUF7708"/>
    <property type="match status" value="1"/>
</dbReference>
<comment type="caution">
    <text evidence="5">The sequence shown here is derived from an EMBL/GenBank/DDBJ whole genome shotgun (WGS) entry which is preliminary data.</text>
</comment>
<feature type="domain" description="GPI inositol-deacylase winged helix" evidence="2">
    <location>
        <begin position="530"/>
        <end position="603"/>
    </location>
</feature>
<dbReference type="PANTHER" id="PTHR10039:SF14">
    <property type="entry name" value="NACHT DOMAIN-CONTAINING PROTEIN"/>
    <property type="match status" value="1"/>
</dbReference>
<dbReference type="Pfam" id="PF22939">
    <property type="entry name" value="WHD_GPIID"/>
    <property type="match status" value="1"/>
</dbReference>
<dbReference type="InterPro" id="IPR054471">
    <property type="entry name" value="GPIID_WHD"/>
</dbReference>
<organism evidence="5 6">
    <name type="scientific">Aspergillus ustus</name>
    <dbReference type="NCBI Taxonomy" id="40382"/>
    <lineage>
        <taxon>Eukaryota</taxon>
        <taxon>Fungi</taxon>
        <taxon>Dikarya</taxon>
        <taxon>Ascomycota</taxon>
        <taxon>Pezizomycotina</taxon>
        <taxon>Eurotiomycetes</taxon>
        <taxon>Eurotiomycetidae</taxon>
        <taxon>Eurotiales</taxon>
        <taxon>Aspergillaceae</taxon>
        <taxon>Aspergillus</taxon>
        <taxon>Aspergillus subgen. Nidulantes</taxon>
    </lineage>
</organism>
<dbReference type="Proteomes" id="UP000053475">
    <property type="component" value="Unassembled WGS sequence"/>
</dbReference>
<dbReference type="InterPro" id="IPR027417">
    <property type="entry name" value="P-loop_NTPase"/>
</dbReference>
<evidence type="ECO:0000259" key="4">
    <source>
        <dbReference type="Pfam" id="PF24883"/>
    </source>
</evidence>
<evidence type="ECO:0000256" key="1">
    <source>
        <dbReference type="ARBA" id="ARBA00022737"/>
    </source>
</evidence>
<dbReference type="Gene3D" id="1.25.40.20">
    <property type="entry name" value="Ankyrin repeat-containing domain"/>
    <property type="match status" value="1"/>
</dbReference>
<dbReference type="SUPFAM" id="SSF48403">
    <property type="entry name" value="Ankyrin repeat"/>
    <property type="match status" value="1"/>
</dbReference>
<proteinExistence type="predicted"/>
<dbReference type="InterPro" id="IPR056884">
    <property type="entry name" value="NPHP3-like_N"/>
</dbReference>
<evidence type="ECO:0000259" key="3">
    <source>
        <dbReference type="Pfam" id="PF24809"/>
    </source>
</evidence>
<dbReference type="SUPFAM" id="SSF52540">
    <property type="entry name" value="P-loop containing nucleoside triphosphate hydrolases"/>
    <property type="match status" value="1"/>
</dbReference>
<dbReference type="Pfam" id="PF24883">
    <property type="entry name" value="NPHP3_N"/>
    <property type="match status" value="1"/>
</dbReference>
<protein>
    <submittedName>
        <fullName evidence="5">Uncharacterized protein</fullName>
    </submittedName>
</protein>
<evidence type="ECO:0000259" key="2">
    <source>
        <dbReference type="Pfam" id="PF22939"/>
    </source>
</evidence>
<dbReference type="AlphaFoldDB" id="A0A0C1E350"/>
<evidence type="ECO:0000313" key="5">
    <source>
        <dbReference type="EMBL" id="KIA75967.1"/>
    </source>
</evidence>
<dbReference type="PANTHER" id="PTHR10039">
    <property type="entry name" value="AMELOGENIN"/>
    <property type="match status" value="1"/>
</dbReference>
<keyword evidence="6" id="KW-1185">Reference proteome</keyword>
<evidence type="ECO:0000313" key="6">
    <source>
        <dbReference type="Proteomes" id="UP000053475"/>
    </source>
</evidence>
<dbReference type="InterPro" id="IPR036770">
    <property type="entry name" value="Ankyrin_rpt-contain_sf"/>
</dbReference>
<feature type="domain" description="DUF7708" evidence="3">
    <location>
        <begin position="69"/>
        <end position="197"/>
    </location>
</feature>
<gene>
    <name evidence="5" type="ORF">HK57_00235</name>
</gene>
<sequence>MSASQTLTQKAFQAAMNEFKMNLNNNTLYREILATKSIDEVYDLTDKLQAEQGKKGRLRHLAKIEPYLNRLREYAAVIEVFMQVQPDIIGLIWGPIKLLLQWASVLTSSFDAIVNAFADIGALLPEFQVVISMFGNNTRIYDVFVLFFRDLMDFYLVALRFFTLSRWKFLFESVWPRKQDQINVIIRNIEKHTLLLRNEVRLEHIRAEHEARLKALEHFKVTQRAHRLQQYQAIKTDVNPRMYDDKLDWYHNRVCKGTGTWLLKDAVFKKWLDATDTTSRVAWIQGIPGAGKTFLSGTAVDQARPLGRTAFVFLAHNLSSSTSALGVLHSLIFQLAAHDEDLQDVICHAPLEHIKTNIAAGAALLKSVLDCVGAVYLIVDGVDEIDVTERRILLTQLLDLGQKCPETRILFSSRNEEDIRTALGPASKLIRVDHRNTDSIQAFVNVRLAEILNMPHLPAALRDAIRKSLPGVVLKAKAMFLYAKLVLEGIELMEDVSEIAAELSVLPEDLSGVYGRVLARIEKLRPPSVRDKAKRIIGWVACSPTPLMVQEIQHALAIQPGDLKPSSTQAMAPNLDRLCGPIIEIRDGYVQFVHFTVQEYLFSPSIPGYIGLPDATLDLAVRCITLLSQTHYGPDAFNDDSAFVARMLAGQYNLHYFATNYWFSLVQNYLRLESRQPVSTQLLQSVRILMSEQRNNRFSPPKQDITQSLQFPHLKRDYPDIHNFLASVGLFDQKCAENAYHVTEGALPNQRPSPQDLTDIDKSWLSLDPLLTNRASSKLHGQLAVLMCQSKQHRPQCHCKDIYLNFGTRPLKCGFLNCSSHRDGFESTAGRKQHEASHSRLWKCDVSGCEYERTGFLSEEMKDQHLRKAHKTPAKQLPVNGMSKDEVNALIFDLAKRDEVAAIQQLLPLGSLDNQNLALDLARVLAEVQSRGMANLLAPRLKGFVGWREVFLLAGQAKRVDVLEWLITGLLERNDVVPCADAVIGCLYSDSSALHRLCDTYIKASTSMANPPYLRVFLLVDAIRATGGRPEREDFLISTWEHLLSLEDGKIFDNKFSRKTALTRSLGYVAETTCSIRLAQFLLKHGADIDGENTGPGGMTPPLHQAARTPSAQNAAFIKFLLFAGANPEKESRSRTSPKVRDNICAQELPRWLGVSWDGLVAQAAQHRKVLRARR</sequence>
<accession>A0A0C1E350</accession>
<reference evidence="5 6" key="1">
    <citation type="submission" date="2014-11" db="EMBL/GenBank/DDBJ databases">
        <title>Genomics derived discovery of secondary metabolites biosynthetic gene clusters in Aspergillus ustus.</title>
        <authorList>
            <person name="Pi B."/>
            <person name="Dai F."/>
            <person name="Song X."/>
            <person name="Zhu C."/>
            <person name="Li H."/>
            <person name="Yu D."/>
        </authorList>
    </citation>
    <scope>NUCLEOTIDE SEQUENCE [LARGE SCALE GENOMIC DNA]</scope>
    <source>
        <strain evidence="5 6">3.3904</strain>
    </source>
</reference>
<name>A0A0C1E350_ASPUT</name>